<dbReference type="CDD" id="cd01948">
    <property type="entry name" value="EAL"/>
    <property type="match status" value="1"/>
</dbReference>
<evidence type="ECO:0000259" key="2">
    <source>
        <dbReference type="PROSITE" id="PS50883"/>
    </source>
</evidence>
<dbReference type="GO" id="GO:0071111">
    <property type="term" value="F:cyclic-guanylate-specific phosphodiesterase activity"/>
    <property type="evidence" value="ECO:0007669"/>
    <property type="project" value="InterPro"/>
</dbReference>
<gene>
    <name evidence="3" type="ORF">ATN88_04145</name>
</gene>
<dbReference type="GO" id="GO:0003677">
    <property type="term" value="F:DNA binding"/>
    <property type="evidence" value="ECO:0007669"/>
    <property type="project" value="InterPro"/>
</dbReference>
<evidence type="ECO:0000313" key="3">
    <source>
        <dbReference type="EMBL" id="KXF82955.1"/>
    </source>
</evidence>
<dbReference type="InterPro" id="IPR016032">
    <property type="entry name" value="Sig_transdc_resp-reg_C-effctor"/>
</dbReference>
<dbReference type="PANTHER" id="PTHR33121">
    <property type="entry name" value="CYCLIC DI-GMP PHOSPHODIESTERASE PDEF"/>
    <property type="match status" value="1"/>
</dbReference>
<dbReference type="PROSITE" id="PS50043">
    <property type="entry name" value="HTH_LUXR_2"/>
    <property type="match status" value="1"/>
</dbReference>
<dbReference type="InterPro" id="IPR036388">
    <property type="entry name" value="WH-like_DNA-bd_sf"/>
</dbReference>
<feature type="domain" description="HTH luxR-type" evidence="1">
    <location>
        <begin position="330"/>
        <end position="395"/>
    </location>
</feature>
<accession>A0A135IC00</accession>
<dbReference type="Proteomes" id="UP000070529">
    <property type="component" value="Unassembled WGS sequence"/>
</dbReference>
<organism evidence="3 4">
    <name type="scientific">Enterovibrio coralii</name>
    <dbReference type="NCBI Taxonomy" id="294935"/>
    <lineage>
        <taxon>Bacteria</taxon>
        <taxon>Pseudomonadati</taxon>
        <taxon>Pseudomonadota</taxon>
        <taxon>Gammaproteobacteria</taxon>
        <taxon>Vibrionales</taxon>
        <taxon>Vibrionaceae</taxon>
        <taxon>Enterovibrio</taxon>
    </lineage>
</organism>
<evidence type="ECO:0000259" key="1">
    <source>
        <dbReference type="PROSITE" id="PS50043"/>
    </source>
</evidence>
<dbReference type="SMART" id="SM00052">
    <property type="entry name" value="EAL"/>
    <property type="match status" value="1"/>
</dbReference>
<proteinExistence type="predicted"/>
<reference evidence="3 4" key="1">
    <citation type="submission" date="2015-11" db="EMBL/GenBank/DDBJ databases">
        <title>Genomic Taxonomy of the Vibrionaceae.</title>
        <authorList>
            <person name="Gomez-Gil B."/>
            <person name="Enciso-Ibarra J."/>
        </authorList>
    </citation>
    <scope>NUCLEOTIDE SEQUENCE [LARGE SCALE GENOMIC DNA]</scope>
    <source>
        <strain evidence="3 4">CAIM 912</strain>
    </source>
</reference>
<dbReference type="Gene3D" id="1.10.10.10">
    <property type="entry name" value="Winged helix-like DNA-binding domain superfamily/Winged helix DNA-binding domain"/>
    <property type="match status" value="1"/>
</dbReference>
<dbReference type="SUPFAM" id="SSF141868">
    <property type="entry name" value="EAL domain-like"/>
    <property type="match status" value="1"/>
</dbReference>
<dbReference type="EMBL" id="LNTY01000006">
    <property type="protein sequence ID" value="KXF82955.1"/>
    <property type="molecule type" value="Genomic_DNA"/>
</dbReference>
<evidence type="ECO:0000313" key="4">
    <source>
        <dbReference type="Proteomes" id="UP000070529"/>
    </source>
</evidence>
<dbReference type="InterPro" id="IPR035919">
    <property type="entry name" value="EAL_sf"/>
</dbReference>
<keyword evidence="4" id="KW-1185">Reference proteome</keyword>
<dbReference type="Pfam" id="PF00563">
    <property type="entry name" value="EAL"/>
    <property type="match status" value="1"/>
</dbReference>
<dbReference type="InterPro" id="IPR050706">
    <property type="entry name" value="Cyclic-di-GMP_PDE-like"/>
</dbReference>
<dbReference type="Pfam" id="PF00196">
    <property type="entry name" value="GerE"/>
    <property type="match status" value="1"/>
</dbReference>
<dbReference type="Gene3D" id="3.20.20.450">
    <property type="entry name" value="EAL domain"/>
    <property type="match status" value="1"/>
</dbReference>
<dbReference type="PROSITE" id="PS50883">
    <property type="entry name" value="EAL"/>
    <property type="match status" value="1"/>
</dbReference>
<dbReference type="PRINTS" id="PR00038">
    <property type="entry name" value="HTHLUXR"/>
</dbReference>
<dbReference type="SMART" id="SM00421">
    <property type="entry name" value="HTH_LUXR"/>
    <property type="match status" value="1"/>
</dbReference>
<protein>
    <recommendedName>
        <fullName evidence="5">HTH luxR-type domain-containing protein</fullName>
    </recommendedName>
</protein>
<comment type="caution">
    <text evidence="3">The sequence shown here is derived from an EMBL/GenBank/DDBJ whole genome shotgun (WGS) entry which is preliminary data.</text>
</comment>
<dbReference type="AlphaFoldDB" id="A0A135IC00"/>
<dbReference type="InterPro" id="IPR000792">
    <property type="entry name" value="Tscrpt_reg_LuxR_C"/>
</dbReference>
<dbReference type="STRING" id="294935.ATN88_04145"/>
<dbReference type="SUPFAM" id="SSF46894">
    <property type="entry name" value="C-terminal effector domain of the bipartite response regulators"/>
    <property type="match status" value="1"/>
</dbReference>
<name>A0A135IC00_9GAMM</name>
<dbReference type="PANTHER" id="PTHR33121:SF70">
    <property type="entry name" value="SIGNALING PROTEIN YKOW"/>
    <property type="match status" value="1"/>
</dbReference>
<dbReference type="InterPro" id="IPR001633">
    <property type="entry name" value="EAL_dom"/>
</dbReference>
<dbReference type="CDD" id="cd06170">
    <property type="entry name" value="LuxR_C_like"/>
    <property type="match status" value="1"/>
</dbReference>
<evidence type="ECO:0008006" key="5">
    <source>
        <dbReference type="Google" id="ProtNLM"/>
    </source>
</evidence>
<feature type="domain" description="EAL" evidence="2">
    <location>
        <begin position="1"/>
        <end position="203"/>
    </location>
</feature>
<dbReference type="GO" id="GO:0006355">
    <property type="term" value="P:regulation of DNA-templated transcription"/>
    <property type="evidence" value="ECO:0007669"/>
    <property type="project" value="InterPro"/>
</dbReference>
<sequence>MYANKRQPFIERNGLEHTLFFTSLRMAMLDMTLSSLDINLSINVSKNTLSDKAFCSSVADVLNEFRFNPKKLTLEINEHADCLDVLDALINITNLKLLGVGFAIENFGNGTNPYGQLTSLPVTELKVSRSYVKKAMKHYGSQQIVFGAISVAQSLGLRCVAEGVEDIATLEYLKQNKVDYAQGRLLSKPVTITKLTRLMANSNTTRRPTKRAKKRTTVLLVDTRISRLASLKKSLELQSADFTVLTASTRKKAKQLFSDKAISFVICDESHRREVERLIAESPNASHLFVLHENYVEPRIPENLYYQDASHLSAVKIKRLIKSHLSLEKELDVLSRLSSQEKVVLNQIYQGEACKKIARDLDISFKTVSTYKTRIFQKLGVHNDIECVRLLSGFSPEALGRQLVLEKETA</sequence>